<sequence length="95" mass="10971">MDKKLKLSRTLYASGKVKDISCLQFCYSLFKLVDVFYGDKYVVTLINEIIAEAERENIASSHKFDSVKARLDSVVNILEEMIDLNDETLLTLYRK</sequence>
<accession>A0A1X7SRR9</accession>
<dbReference type="InParanoid" id="A0A1X7SRR9"/>
<proteinExistence type="predicted"/>
<evidence type="ECO:0000313" key="1">
    <source>
        <dbReference type="EnsemblMetazoa" id="Aqu2.1.04766_001"/>
    </source>
</evidence>
<dbReference type="EnsemblMetazoa" id="Aqu2.1.04766_001">
    <property type="protein sequence ID" value="Aqu2.1.04766_001"/>
    <property type="gene ID" value="Aqu2.1.04766"/>
</dbReference>
<name>A0A1X7SRR9_AMPQE</name>
<organism evidence="1">
    <name type="scientific">Amphimedon queenslandica</name>
    <name type="common">Sponge</name>
    <dbReference type="NCBI Taxonomy" id="400682"/>
    <lineage>
        <taxon>Eukaryota</taxon>
        <taxon>Metazoa</taxon>
        <taxon>Porifera</taxon>
        <taxon>Demospongiae</taxon>
        <taxon>Heteroscleromorpha</taxon>
        <taxon>Haplosclerida</taxon>
        <taxon>Niphatidae</taxon>
        <taxon>Amphimedon</taxon>
    </lineage>
</organism>
<dbReference type="AlphaFoldDB" id="A0A1X7SRR9"/>
<reference evidence="1" key="1">
    <citation type="submission" date="2017-05" db="UniProtKB">
        <authorList>
            <consortium name="EnsemblMetazoa"/>
        </authorList>
    </citation>
    <scope>IDENTIFICATION</scope>
</reference>
<protein>
    <submittedName>
        <fullName evidence="1">Uncharacterized protein</fullName>
    </submittedName>
</protein>